<dbReference type="Pfam" id="PF13556">
    <property type="entry name" value="HTH_30"/>
    <property type="match status" value="1"/>
</dbReference>
<dbReference type="InterPro" id="IPR058663">
    <property type="entry name" value="PucR-like_N"/>
</dbReference>
<organism evidence="3 4">
    <name type="scientific">Amycolatopsis marina</name>
    <dbReference type="NCBI Taxonomy" id="490629"/>
    <lineage>
        <taxon>Bacteria</taxon>
        <taxon>Bacillati</taxon>
        <taxon>Actinomycetota</taxon>
        <taxon>Actinomycetes</taxon>
        <taxon>Pseudonocardiales</taxon>
        <taxon>Pseudonocardiaceae</taxon>
        <taxon>Amycolatopsis</taxon>
    </lineage>
</organism>
<dbReference type="InterPro" id="IPR051448">
    <property type="entry name" value="CdaR-like_regulators"/>
</dbReference>
<protein>
    <submittedName>
        <fullName evidence="3">PucR C-terminal helix-turn-helix domain-containing protein</fullName>
    </submittedName>
</protein>
<name>A0A1I1A8E5_9PSEU</name>
<dbReference type="Gene3D" id="1.10.10.2840">
    <property type="entry name" value="PucR C-terminal helix-turn-helix domain"/>
    <property type="match status" value="1"/>
</dbReference>
<dbReference type="RefSeq" id="WP_245788382.1">
    <property type="nucleotide sequence ID" value="NZ_FOKG01000008.1"/>
</dbReference>
<dbReference type="InterPro" id="IPR042070">
    <property type="entry name" value="PucR_C-HTH_sf"/>
</dbReference>
<feature type="domain" description="PucR-like N-terminal" evidence="2">
    <location>
        <begin position="52"/>
        <end position="215"/>
    </location>
</feature>
<dbReference type="STRING" id="490629.SAMN05216266_108249"/>
<sequence>MVTFETLFPGSRDASLRRAFDDLNLTLSRISALSSPASSGEEGEEAERLLSLLPAKVAPIFRTQCGPVARQILREIQRGIPEYSRPIEGVFGKAIVAGIEQGILEFVERFANPSFHRRGNVELFRKLGRYEVAEGRNIHVLQSAYRIGIRVGWQRLSEFGQRLSLPVSTLCLLADALFAYTDELSALSVEGYTAAQAKAAGALERRRKRLHELIVADPPVAEAAIKSQALAAGWDVPDRVAVVVLERAGGEEAAVPEFDEDVLVDLESPLPCLVVPVSGDGPREVEPVPGWRSAVGPPVRLSAASRSLRWAGQVLSLVQCGVLPDRAVTSCVRHLPTLALLDDPALAAQLAERVLEPLLELPEKARSRLAGTLSSWLESRGGAPEVATRLRIHPQTVRYRMHQVEELFGERLRDPDERFALMVALRVRRLLTEDTSGALPGGDL</sequence>
<evidence type="ECO:0000259" key="2">
    <source>
        <dbReference type="Pfam" id="PF25906"/>
    </source>
</evidence>
<keyword evidence="4" id="KW-1185">Reference proteome</keyword>
<feature type="domain" description="PucR C-terminal helix-turn-helix" evidence="1">
    <location>
        <begin position="369"/>
        <end position="427"/>
    </location>
</feature>
<dbReference type="PANTHER" id="PTHR33744">
    <property type="entry name" value="CARBOHYDRATE DIACID REGULATOR"/>
    <property type="match status" value="1"/>
</dbReference>
<dbReference type="Pfam" id="PF25906">
    <property type="entry name" value="PucR-like_N"/>
    <property type="match status" value="1"/>
</dbReference>
<evidence type="ECO:0000259" key="1">
    <source>
        <dbReference type="Pfam" id="PF13556"/>
    </source>
</evidence>
<proteinExistence type="predicted"/>
<dbReference type="EMBL" id="FOKG01000008">
    <property type="protein sequence ID" value="SFB33822.1"/>
    <property type="molecule type" value="Genomic_DNA"/>
</dbReference>
<dbReference type="InterPro" id="IPR025736">
    <property type="entry name" value="PucR_C-HTH_dom"/>
</dbReference>
<evidence type="ECO:0000313" key="4">
    <source>
        <dbReference type="Proteomes" id="UP000243799"/>
    </source>
</evidence>
<dbReference type="PANTHER" id="PTHR33744:SF1">
    <property type="entry name" value="DNA-BINDING TRANSCRIPTIONAL ACTIVATOR ADER"/>
    <property type="match status" value="1"/>
</dbReference>
<evidence type="ECO:0000313" key="3">
    <source>
        <dbReference type="EMBL" id="SFB33822.1"/>
    </source>
</evidence>
<dbReference type="AlphaFoldDB" id="A0A1I1A8E5"/>
<dbReference type="Proteomes" id="UP000243799">
    <property type="component" value="Unassembled WGS sequence"/>
</dbReference>
<reference evidence="4" key="1">
    <citation type="submission" date="2016-10" db="EMBL/GenBank/DDBJ databases">
        <authorList>
            <person name="Varghese N."/>
            <person name="Submissions S."/>
        </authorList>
    </citation>
    <scope>NUCLEOTIDE SEQUENCE [LARGE SCALE GENOMIC DNA]</scope>
    <source>
        <strain evidence="4">CGMCC 4.3568</strain>
    </source>
</reference>
<gene>
    <name evidence="3" type="ORF">SAMN05216266_108249</name>
</gene>
<accession>A0A1I1A8E5</accession>